<comment type="caution">
    <text evidence="1">The sequence shown here is derived from an EMBL/GenBank/DDBJ whole genome shotgun (WGS) entry which is preliminary data.</text>
</comment>
<sequence>MNKRDVQALYNEVIRRKYANLKKRNDLFEPRRPKGGCSTCGKVTWKPY</sequence>
<name>A0ABV9GSA4_9BACL</name>
<dbReference type="RefSeq" id="WP_376847248.1">
    <property type="nucleotide sequence ID" value="NZ_JBHSFW010000016.1"/>
</dbReference>
<gene>
    <name evidence="1" type="ORF">ACFO4N_15635</name>
</gene>
<dbReference type="EMBL" id="JBHSFW010000016">
    <property type="protein sequence ID" value="MFC4620145.1"/>
    <property type="molecule type" value="Genomic_DNA"/>
</dbReference>
<accession>A0ABV9GSA4</accession>
<evidence type="ECO:0000313" key="1">
    <source>
        <dbReference type="EMBL" id="MFC4620145.1"/>
    </source>
</evidence>
<reference evidence="2" key="1">
    <citation type="journal article" date="2019" name="Int. J. Syst. Evol. Microbiol.">
        <title>The Global Catalogue of Microorganisms (GCM) 10K type strain sequencing project: providing services to taxonomists for standard genome sequencing and annotation.</title>
        <authorList>
            <consortium name="The Broad Institute Genomics Platform"/>
            <consortium name="The Broad Institute Genome Sequencing Center for Infectious Disease"/>
            <person name="Wu L."/>
            <person name="Ma J."/>
        </authorList>
    </citation>
    <scope>NUCLEOTIDE SEQUENCE [LARGE SCALE GENOMIC DNA]</scope>
    <source>
        <strain evidence="2">CGMCC 1.16306</strain>
    </source>
</reference>
<keyword evidence="2" id="KW-1185">Reference proteome</keyword>
<protein>
    <submittedName>
        <fullName evidence="1">Uncharacterized protein</fullName>
    </submittedName>
</protein>
<proteinExistence type="predicted"/>
<dbReference type="Proteomes" id="UP001596022">
    <property type="component" value="Unassembled WGS sequence"/>
</dbReference>
<evidence type="ECO:0000313" key="2">
    <source>
        <dbReference type="Proteomes" id="UP001596022"/>
    </source>
</evidence>
<organism evidence="1 2">
    <name type="scientific">Camelliibacillus cellulosilyticus</name>
    <dbReference type="NCBI Taxonomy" id="2174486"/>
    <lineage>
        <taxon>Bacteria</taxon>
        <taxon>Bacillati</taxon>
        <taxon>Bacillota</taxon>
        <taxon>Bacilli</taxon>
        <taxon>Bacillales</taxon>
        <taxon>Sporolactobacillaceae</taxon>
        <taxon>Camelliibacillus</taxon>
    </lineage>
</organism>